<sequence length="403" mass="49496">MDFSSITYEKYCEHIDFLNSIYEQYKKVLDDRKEYIQEETKQFTDRWGRYLSREYYTQKCNKIIKKVNTYNGIYFCINEEHNYIDSIRNKNNTFYNFAKYIDIINLQKYNLFDHYIELYSFKELFKCYFCNTVYDNIKKRNNYCKKCKIHISFEDTFFKMLIQKTKCIKNKTDVEKKISTFDMKEDHRRVLYRSTIKYQLLREYISNYINNYTFFYINLIDEMMANIPFLEVVVKDIDKYKSRLFYESALERYINFINLDNPDLLPTIGISLVWRTHILSGTYTKFIRPYNFVSDNYITTSVEYYDKYKTIYCNRKPDEKLLKRKIKKSLFTLNISQWKKYKRFQKAFDKLYINETIYDDIHLYKYNQKLRNIIKQGKSYSSFYGCCATDIDAPDDWGWDDGW</sequence>
<proteinExistence type="predicted"/>
<organism evidence="1">
    <name type="scientific">viral metagenome</name>
    <dbReference type="NCBI Taxonomy" id="1070528"/>
    <lineage>
        <taxon>unclassified sequences</taxon>
        <taxon>metagenomes</taxon>
        <taxon>organismal metagenomes</taxon>
    </lineage>
</organism>
<reference evidence="1" key="1">
    <citation type="journal article" date="2020" name="Nature">
        <title>Giant virus diversity and host interactions through global metagenomics.</title>
        <authorList>
            <person name="Schulz F."/>
            <person name="Roux S."/>
            <person name="Paez-Espino D."/>
            <person name="Jungbluth S."/>
            <person name="Walsh D.A."/>
            <person name="Denef V.J."/>
            <person name="McMahon K.D."/>
            <person name="Konstantinidis K.T."/>
            <person name="Eloe-Fadrosh E.A."/>
            <person name="Kyrpides N.C."/>
            <person name="Woyke T."/>
        </authorList>
    </citation>
    <scope>NUCLEOTIDE SEQUENCE</scope>
    <source>
        <strain evidence="1">GVMAG-M-3300023179-27</strain>
    </source>
</reference>
<accession>A0A6C0ED63</accession>
<evidence type="ECO:0000313" key="1">
    <source>
        <dbReference type="EMBL" id="QHT26333.1"/>
    </source>
</evidence>
<name>A0A6C0ED63_9ZZZZ</name>
<dbReference type="AlphaFoldDB" id="A0A6C0ED63"/>
<protein>
    <submittedName>
        <fullName evidence="1">Uncharacterized protein</fullName>
    </submittedName>
</protein>
<dbReference type="EMBL" id="MN739785">
    <property type="protein sequence ID" value="QHT26333.1"/>
    <property type="molecule type" value="Genomic_DNA"/>
</dbReference>